<sequence length="98" mass="11406">MESSSYKAHHRTASLGCKYAIWGNWYVNATAFYYFDKSQQQPWNPDYTYGFGYFDWRPGTITLQYNNYSGNRWNPSSAGENTGRFLDGSIMIAYSFAF</sequence>
<name>A0ABQ0JLQ0_9VIBR</name>
<dbReference type="Proteomes" id="UP000029223">
    <property type="component" value="Unassembled WGS sequence"/>
</dbReference>
<gene>
    <name evidence="1" type="ORF">JCM19239_2601</name>
</gene>
<accession>A0ABQ0JLQ0</accession>
<organism evidence="1 2">
    <name type="scientific">Vibrio variabilis</name>
    <dbReference type="NCBI Taxonomy" id="990271"/>
    <lineage>
        <taxon>Bacteria</taxon>
        <taxon>Pseudomonadati</taxon>
        <taxon>Pseudomonadota</taxon>
        <taxon>Gammaproteobacteria</taxon>
        <taxon>Vibrionales</taxon>
        <taxon>Vibrionaceae</taxon>
        <taxon>Vibrio</taxon>
    </lineage>
</organism>
<comment type="caution">
    <text evidence="1">The sequence shown here is derived from an EMBL/GenBank/DDBJ whole genome shotgun (WGS) entry which is preliminary data.</text>
</comment>
<reference evidence="2" key="2">
    <citation type="submission" date="2014-09" db="EMBL/GenBank/DDBJ databases">
        <authorList>
            <consortium name="NBRP consortium"/>
            <person name="Sawabe T."/>
            <person name="Meirelles P."/>
            <person name="Nakanishi M."/>
            <person name="Sayaka M."/>
            <person name="Hattori M."/>
            <person name="Ohkuma M."/>
        </authorList>
    </citation>
    <scope>NUCLEOTIDE SEQUENCE [LARGE SCALE GENOMIC DNA]</scope>
    <source>
        <strain evidence="2">JCM 19239</strain>
    </source>
</reference>
<evidence type="ECO:0000313" key="1">
    <source>
        <dbReference type="EMBL" id="GAL29673.1"/>
    </source>
</evidence>
<evidence type="ECO:0000313" key="2">
    <source>
        <dbReference type="Proteomes" id="UP000029223"/>
    </source>
</evidence>
<protein>
    <submittedName>
        <fullName evidence="1">Uncharacterized protein</fullName>
    </submittedName>
</protein>
<keyword evidence="2" id="KW-1185">Reference proteome</keyword>
<proteinExistence type="predicted"/>
<dbReference type="EMBL" id="BBMS01000070">
    <property type="protein sequence ID" value="GAL29673.1"/>
    <property type="molecule type" value="Genomic_DNA"/>
</dbReference>
<reference evidence="2" key="1">
    <citation type="submission" date="2014-09" db="EMBL/GenBank/DDBJ databases">
        <title>Vibrio variabilis JCM 19239. (C206) whole genome shotgun sequence.</title>
        <authorList>
            <person name="Sawabe T."/>
            <person name="Meirelles P."/>
            <person name="Nakanishi M."/>
            <person name="Sayaka M."/>
            <person name="Hattori M."/>
            <person name="Ohkuma M."/>
        </authorList>
    </citation>
    <scope>NUCLEOTIDE SEQUENCE [LARGE SCALE GENOMIC DNA]</scope>
    <source>
        <strain evidence="2">JCM 19239</strain>
    </source>
</reference>